<dbReference type="PANTHER" id="PTHR47634:SF9">
    <property type="entry name" value="PROTEIN KINASE DOMAIN-CONTAINING PROTEIN-RELATED"/>
    <property type="match status" value="1"/>
</dbReference>
<dbReference type="Proteomes" id="UP001172155">
    <property type="component" value="Unassembled WGS sequence"/>
</dbReference>
<dbReference type="PROSITE" id="PS00107">
    <property type="entry name" value="PROTEIN_KINASE_ATP"/>
    <property type="match status" value="1"/>
</dbReference>
<dbReference type="PROSITE" id="PS50011">
    <property type="entry name" value="PROTEIN_KINASE_DOM"/>
    <property type="match status" value="1"/>
</dbReference>
<keyword evidence="3" id="KW-0808">Transferase</keyword>
<evidence type="ECO:0000256" key="6">
    <source>
        <dbReference type="ARBA" id="ARBA00022840"/>
    </source>
</evidence>
<comment type="caution">
    <text evidence="11">The sequence shown here is derived from an EMBL/GenBank/DDBJ whole genome shotgun (WGS) entry which is preliminary data.</text>
</comment>
<dbReference type="GO" id="GO:0005524">
    <property type="term" value="F:ATP binding"/>
    <property type="evidence" value="ECO:0007669"/>
    <property type="project" value="UniProtKB-UniRule"/>
</dbReference>
<feature type="binding site" evidence="9">
    <location>
        <position position="74"/>
    </location>
    <ligand>
        <name>ATP</name>
        <dbReference type="ChEBI" id="CHEBI:30616"/>
    </ligand>
</feature>
<evidence type="ECO:0000313" key="12">
    <source>
        <dbReference type="Proteomes" id="UP001172155"/>
    </source>
</evidence>
<dbReference type="Gene3D" id="3.30.200.20">
    <property type="entry name" value="Phosphorylase Kinase, domain 1"/>
    <property type="match status" value="1"/>
</dbReference>
<dbReference type="GO" id="GO:0005634">
    <property type="term" value="C:nucleus"/>
    <property type="evidence" value="ECO:0007669"/>
    <property type="project" value="TreeGrafter"/>
</dbReference>
<evidence type="ECO:0000313" key="11">
    <source>
        <dbReference type="EMBL" id="KAK0744020.1"/>
    </source>
</evidence>
<dbReference type="InterPro" id="IPR000719">
    <property type="entry name" value="Prot_kinase_dom"/>
</dbReference>
<accession>A0AA40ERE2</accession>
<dbReference type="GO" id="GO:0050684">
    <property type="term" value="P:regulation of mRNA processing"/>
    <property type="evidence" value="ECO:0007669"/>
    <property type="project" value="TreeGrafter"/>
</dbReference>
<protein>
    <recommendedName>
        <fullName evidence="1">non-specific serine/threonine protein kinase</fullName>
        <ecNumber evidence="1">2.7.11.1</ecNumber>
    </recommendedName>
</protein>
<gene>
    <name evidence="11" type="ORF">B0T18DRAFT_431174</name>
</gene>
<sequence length="365" mass="41685">MTRRRGDAAYDLDVEEGSFSYRPGGFHPVYVGDVFNRGKYLVLNKIGYGENSTVWMVQDLSRSPRDALRYLALKVLAAGHQGDSIPERDILVRLGTQPSVNPRVYDGGHQHIRHLVDDFEHTGPNGTHVCLVFELMGETLERFHLNFTPANIPMPLMRKFTAQLVLALGWAHSLGITHADIHPGHIFVKFQTPSRIAYGYLAEVRAPRQNRSERRYTPIRSSPLYNYYFNRFAPDGKYDFDICLGGWGHAARNTDRRRRTMQPTPFQSPEVLIEAPWDKRTDWWSLGATLIEIHAQNRRLFHSVGETEEDGRRNYLAQIEQLCGPFSQSLLSKGNPEIVKKMFDDAGQVAGAEQWEARPLRRGIL</sequence>
<dbReference type="GO" id="GO:0004674">
    <property type="term" value="F:protein serine/threonine kinase activity"/>
    <property type="evidence" value="ECO:0007669"/>
    <property type="project" value="UniProtKB-KW"/>
</dbReference>
<dbReference type="Gene3D" id="1.10.510.10">
    <property type="entry name" value="Transferase(Phosphotransferase) domain 1"/>
    <property type="match status" value="1"/>
</dbReference>
<dbReference type="EC" id="2.7.11.1" evidence="1"/>
<dbReference type="InterPro" id="IPR051334">
    <property type="entry name" value="SRPK"/>
</dbReference>
<evidence type="ECO:0000256" key="3">
    <source>
        <dbReference type="ARBA" id="ARBA00022679"/>
    </source>
</evidence>
<dbReference type="AlphaFoldDB" id="A0AA40ERE2"/>
<evidence type="ECO:0000256" key="2">
    <source>
        <dbReference type="ARBA" id="ARBA00022527"/>
    </source>
</evidence>
<dbReference type="GO" id="GO:0000245">
    <property type="term" value="P:spliceosomal complex assembly"/>
    <property type="evidence" value="ECO:0007669"/>
    <property type="project" value="TreeGrafter"/>
</dbReference>
<organism evidence="11 12">
    <name type="scientific">Schizothecium vesticola</name>
    <dbReference type="NCBI Taxonomy" id="314040"/>
    <lineage>
        <taxon>Eukaryota</taxon>
        <taxon>Fungi</taxon>
        <taxon>Dikarya</taxon>
        <taxon>Ascomycota</taxon>
        <taxon>Pezizomycotina</taxon>
        <taxon>Sordariomycetes</taxon>
        <taxon>Sordariomycetidae</taxon>
        <taxon>Sordariales</taxon>
        <taxon>Schizotheciaceae</taxon>
        <taxon>Schizothecium</taxon>
    </lineage>
</organism>
<keyword evidence="12" id="KW-1185">Reference proteome</keyword>
<name>A0AA40ERE2_9PEZI</name>
<dbReference type="InterPro" id="IPR017441">
    <property type="entry name" value="Protein_kinase_ATP_BS"/>
</dbReference>
<dbReference type="SMART" id="SM00220">
    <property type="entry name" value="S_TKc"/>
    <property type="match status" value="1"/>
</dbReference>
<keyword evidence="5 11" id="KW-0418">Kinase</keyword>
<comment type="catalytic activity">
    <reaction evidence="7">
        <text>L-threonyl-[protein] + ATP = O-phospho-L-threonyl-[protein] + ADP + H(+)</text>
        <dbReference type="Rhea" id="RHEA:46608"/>
        <dbReference type="Rhea" id="RHEA-COMP:11060"/>
        <dbReference type="Rhea" id="RHEA-COMP:11605"/>
        <dbReference type="ChEBI" id="CHEBI:15378"/>
        <dbReference type="ChEBI" id="CHEBI:30013"/>
        <dbReference type="ChEBI" id="CHEBI:30616"/>
        <dbReference type="ChEBI" id="CHEBI:61977"/>
        <dbReference type="ChEBI" id="CHEBI:456216"/>
        <dbReference type="EC" id="2.7.11.1"/>
    </reaction>
</comment>
<dbReference type="EMBL" id="JAUKUD010000005">
    <property type="protein sequence ID" value="KAK0744020.1"/>
    <property type="molecule type" value="Genomic_DNA"/>
</dbReference>
<evidence type="ECO:0000256" key="8">
    <source>
        <dbReference type="ARBA" id="ARBA00048679"/>
    </source>
</evidence>
<dbReference type="GO" id="GO:0005737">
    <property type="term" value="C:cytoplasm"/>
    <property type="evidence" value="ECO:0007669"/>
    <property type="project" value="TreeGrafter"/>
</dbReference>
<evidence type="ECO:0000256" key="4">
    <source>
        <dbReference type="ARBA" id="ARBA00022741"/>
    </source>
</evidence>
<evidence type="ECO:0000256" key="9">
    <source>
        <dbReference type="PROSITE-ProRule" id="PRU10141"/>
    </source>
</evidence>
<dbReference type="PANTHER" id="PTHR47634">
    <property type="entry name" value="PROTEIN KINASE DOMAIN-CONTAINING PROTEIN-RELATED"/>
    <property type="match status" value="1"/>
</dbReference>
<evidence type="ECO:0000256" key="5">
    <source>
        <dbReference type="ARBA" id="ARBA00022777"/>
    </source>
</evidence>
<evidence type="ECO:0000256" key="1">
    <source>
        <dbReference type="ARBA" id="ARBA00012513"/>
    </source>
</evidence>
<keyword evidence="4 9" id="KW-0547">Nucleotide-binding</keyword>
<proteinExistence type="predicted"/>
<dbReference type="InterPro" id="IPR011009">
    <property type="entry name" value="Kinase-like_dom_sf"/>
</dbReference>
<reference evidence="11" key="1">
    <citation type="submission" date="2023-06" db="EMBL/GenBank/DDBJ databases">
        <title>Genome-scale phylogeny and comparative genomics of the fungal order Sordariales.</title>
        <authorList>
            <consortium name="Lawrence Berkeley National Laboratory"/>
            <person name="Hensen N."/>
            <person name="Bonometti L."/>
            <person name="Westerberg I."/>
            <person name="Brannstrom I.O."/>
            <person name="Guillou S."/>
            <person name="Cros-Aarteil S."/>
            <person name="Calhoun S."/>
            <person name="Haridas S."/>
            <person name="Kuo A."/>
            <person name="Mondo S."/>
            <person name="Pangilinan J."/>
            <person name="Riley R."/>
            <person name="LaButti K."/>
            <person name="Andreopoulos B."/>
            <person name="Lipzen A."/>
            <person name="Chen C."/>
            <person name="Yanf M."/>
            <person name="Daum C."/>
            <person name="Ng V."/>
            <person name="Clum A."/>
            <person name="Steindorff A."/>
            <person name="Ohm R."/>
            <person name="Martin F."/>
            <person name="Silar P."/>
            <person name="Natvig D."/>
            <person name="Lalanne C."/>
            <person name="Gautier V."/>
            <person name="Ament-velasquez S.L."/>
            <person name="Kruys A."/>
            <person name="Hutchinson M.I."/>
            <person name="Powell A.J."/>
            <person name="Barry K."/>
            <person name="Miller A.N."/>
            <person name="Grigoriev I.V."/>
            <person name="Debuchy R."/>
            <person name="Gladieux P."/>
            <person name="Thoren M.H."/>
            <person name="Johannesson H."/>
        </authorList>
    </citation>
    <scope>NUCLEOTIDE SEQUENCE</scope>
    <source>
        <strain evidence="11">SMH3187-1</strain>
    </source>
</reference>
<dbReference type="SUPFAM" id="SSF56112">
    <property type="entry name" value="Protein kinase-like (PK-like)"/>
    <property type="match status" value="1"/>
</dbReference>
<keyword evidence="6 9" id="KW-0067">ATP-binding</keyword>
<evidence type="ECO:0000256" key="7">
    <source>
        <dbReference type="ARBA" id="ARBA00047899"/>
    </source>
</evidence>
<keyword evidence="2" id="KW-0723">Serine/threonine-protein kinase</keyword>
<evidence type="ECO:0000259" key="10">
    <source>
        <dbReference type="PROSITE" id="PS50011"/>
    </source>
</evidence>
<comment type="catalytic activity">
    <reaction evidence="8">
        <text>L-seryl-[protein] + ATP = O-phospho-L-seryl-[protein] + ADP + H(+)</text>
        <dbReference type="Rhea" id="RHEA:17989"/>
        <dbReference type="Rhea" id="RHEA-COMP:9863"/>
        <dbReference type="Rhea" id="RHEA-COMP:11604"/>
        <dbReference type="ChEBI" id="CHEBI:15378"/>
        <dbReference type="ChEBI" id="CHEBI:29999"/>
        <dbReference type="ChEBI" id="CHEBI:30616"/>
        <dbReference type="ChEBI" id="CHEBI:83421"/>
        <dbReference type="ChEBI" id="CHEBI:456216"/>
        <dbReference type="EC" id="2.7.11.1"/>
    </reaction>
</comment>
<feature type="domain" description="Protein kinase" evidence="10">
    <location>
        <begin position="40"/>
        <end position="365"/>
    </location>
</feature>